<dbReference type="Pfam" id="PF00813">
    <property type="entry name" value="FliP"/>
    <property type="match status" value="1"/>
</dbReference>
<dbReference type="GO" id="GO:0044781">
    <property type="term" value="P:bacterial-type flagellum organization"/>
    <property type="evidence" value="ECO:0007669"/>
    <property type="project" value="UniProtKB-UniRule"/>
</dbReference>
<keyword evidence="11 12" id="KW-1006">Bacterial flagellum protein export</keyword>
<name>A0A7Y0Y4Y6_9ACTO</name>
<dbReference type="PANTHER" id="PTHR30587">
    <property type="entry name" value="FLAGELLAR BIOSYNTHETIC PROTEIN FLIP"/>
    <property type="match status" value="1"/>
</dbReference>
<reference evidence="14 15" key="1">
    <citation type="submission" date="2020-04" db="EMBL/GenBank/DDBJ databases">
        <title>Antimicrobial susceptibility and clonality of vaginal-derived multi-drug resistant Mobiluncus isolates in China.</title>
        <authorList>
            <person name="Zhang X."/>
        </authorList>
    </citation>
    <scope>NUCLEOTIDE SEQUENCE [LARGE SCALE GENOMIC DNA]</scope>
    <source>
        <strain evidence="14 15">13</strain>
    </source>
</reference>
<comment type="function">
    <text evidence="12">Plays a role in the flagellum-specific transport system.</text>
</comment>
<dbReference type="PROSITE" id="PS01061">
    <property type="entry name" value="FLIP_2"/>
    <property type="match status" value="1"/>
</dbReference>
<evidence type="ECO:0000313" key="15">
    <source>
        <dbReference type="Proteomes" id="UP000578252"/>
    </source>
</evidence>
<keyword evidence="14" id="KW-0966">Cell projection</keyword>
<dbReference type="EMBL" id="JABCUR010000010">
    <property type="protein sequence ID" value="NMW65825.1"/>
    <property type="molecule type" value="Genomic_DNA"/>
</dbReference>
<accession>A0A7Y0Y4Y6</accession>
<dbReference type="PRINTS" id="PR01302">
    <property type="entry name" value="TYPE3IMPPROT"/>
</dbReference>
<dbReference type="Proteomes" id="UP000578252">
    <property type="component" value="Unassembled WGS sequence"/>
</dbReference>
<dbReference type="NCBIfam" id="TIGR01103">
    <property type="entry name" value="fliP"/>
    <property type="match status" value="1"/>
</dbReference>
<feature type="region of interest" description="Disordered" evidence="13">
    <location>
        <begin position="181"/>
        <end position="206"/>
    </location>
</feature>
<feature type="region of interest" description="Disordered" evidence="13">
    <location>
        <begin position="237"/>
        <end position="287"/>
    </location>
</feature>
<evidence type="ECO:0000256" key="3">
    <source>
        <dbReference type="ARBA" id="ARBA00022448"/>
    </source>
</evidence>
<dbReference type="GO" id="GO:0009425">
    <property type="term" value="C:bacterial-type flagellum basal body"/>
    <property type="evidence" value="ECO:0007669"/>
    <property type="project" value="UniProtKB-SubCell"/>
</dbReference>
<dbReference type="RefSeq" id="WP_169772368.1">
    <property type="nucleotide sequence ID" value="NZ_JABCUR010000010.1"/>
</dbReference>
<keyword evidence="8 12" id="KW-1133">Transmembrane helix</keyword>
<keyword evidence="3 12" id="KW-0813">Transport</keyword>
<evidence type="ECO:0000256" key="7">
    <source>
        <dbReference type="ARBA" id="ARBA00022927"/>
    </source>
</evidence>
<keyword evidence="10" id="KW-0975">Bacterial flagellum</keyword>
<evidence type="ECO:0000256" key="11">
    <source>
        <dbReference type="ARBA" id="ARBA00023225"/>
    </source>
</evidence>
<feature type="transmembrane region" description="Helical" evidence="12">
    <location>
        <begin position="299"/>
        <end position="330"/>
    </location>
</feature>
<keyword evidence="6 12" id="KW-1005">Bacterial flagellum biogenesis</keyword>
<keyword evidence="4 12" id="KW-1003">Cell membrane</keyword>
<dbReference type="PANTHER" id="PTHR30587:SF0">
    <property type="entry name" value="FLAGELLAR BIOSYNTHETIC PROTEIN FLIP"/>
    <property type="match status" value="1"/>
</dbReference>
<feature type="compositionally biased region" description="Pro residues" evidence="13">
    <location>
        <begin position="271"/>
        <end position="281"/>
    </location>
</feature>
<feature type="transmembrane region" description="Helical" evidence="12">
    <location>
        <begin position="438"/>
        <end position="463"/>
    </location>
</feature>
<comment type="caution">
    <text evidence="14">The sequence shown here is derived from an EMBL/GenBank/DDBJ whole genome shotgun (WGS) entry which is preliminary data.</text>
</comment>
<dbReference type="NCBIfam" id="NF009438">
    <property type="entry name" value="PRK12797.1"/>
    <property type="match status" value="1"/>
</dbReference>
<keyword evidence="14" id="KW-0282">Flagellum</keyword>
<evidence type="ECO:0000256" key="9">
    <source>
        <dbReference type="ARBA" id="ARBA00023136"/>
    </source>
</evidence>
<proteinExistence type="inferred from homology"/>
<feature type="transmembrane region" description="Helical" evidence="12">
    <location>
        <begin position="149"/>
        <end position="167"/>
    </location>
</feature>
<keyword evidence="9 12" id="KW-0472">Membrane</keyword>
<evidence type="ECO:0000256" key="8">
    <source>
        <dbReference type="ARBA" id="ARBA00022989"/>
    </source>
</evidence>
<organism evidence="14 15">
    <name type="scientific">Mobiluncus mulieris</name>
    <dbReference type="NCBI Taxonomy" id="2052"/>
    <lineage>
        <taxon>Bacteria</taxon>
        <taxon>Bacillati</taxon>
        <taxon>Actinomycetota</taxon>
        <taxon>Actinomycetes</taxon>
        <taxon>Actinomycetales</taxon>
        <taxon>Actinomycetaceae</taxon>
        <taxon>Mobiluncus</taxon>
    </lineage>
</organism>
<feature type="transmembrane region" description="Helical" evidence="12">
    <location>
        <begin position="475"/>
        <end position="496"/>
    </location>
</feature>
<feature type="compositionally biased region" description="Low complexity" evidence="13">
    <location>
        <begin position="237"/>
        <end position="269"/>
    </location>
</feature>
<keyword evidence="14" id="KW-0969">Cilium</keyword>
<evidence type="ECO:0000256" key="4">
    <source>
        <dbReference type="ARBA" id="ARBA00022475"/>
    </source>
</evidence>
<dbReference type="PRINTS" id="PR00951">
    <property type="entry name" value="FLGBIOSNFLIP"/>
</dbReference>
<evidence type="ECO:0000256" key="1">
    <source>
        <dbReference type="ARBA" id="ARBA00006257"/>
    </source>
</evidence>
<evidence type="ECO:0000256" key="12">
    <source>
        <dbReference type="RuleBase" id="RU362069"/>
    </source>
</evidence>
<evidence type="ECO:0000256" key="6">
    <source>
        <dbReference type="ARBA" id="ARBA00022795"/>
    </source>
</evidence>
<comment type="subcellular location">
    <subcellularLocation>
        <location evidence="12">Cell membrane</location>
        <topology evidence="12">Multi-pass membrane protein</topology>
    </subcellularLocation>
    <subcellularLocation>
        <location evidence="12">Bacterial flagellum basal body</location>
    </subcellularLocation>
</comment>
<sequence length="500" mass="54729">MSDFSCHPRSHEASLREFQEWQTRREARRVQITQRREARRVQITQRRERRQAITQELCRQQFATTARRLQRLGFRVDMPLDFTRDTLAPAGDYSSITPRFSAENRGYEPAPHAVGQTPTANNPADGSRFGFGLARREWSPVQWRNRLKLAVAWFLAVIALFAGYLTLPGAVATGVPPVASPAVHEAPSRIPAGVDSRPAGMQMAPREAVATTPNASLANVANVTSQTGITAANAATGIAPGAAGPNRNPNRNPNRGANQQQRNPNRGGPESPTPPANPPDPGIGIQLIGFDKKPTTTVLVFLLITVLSVAPSLLLMMTSFTKIFIVLAMARNALGLNQIPPTQVLSGLAIFLSLFIMAPTVNTLWADVVQPLMDGKIEVQEVFKLGEKPFRDFMGPLTREEDIALMTRAANRPNPESLDKTPFTTLVPAFMISEVRSAFIIGFVVFIPFLVIDLVVGAALMSMGMMMLPPVMVSLPFKVLLFVMVDGWGMLTQTLIGTYR</sequence>
<dbReference type="GO" id="GO:0009306">
    <property type="term" value="P:protein secretion"/>
    <property type="evidence" value="ECO:0007669"/>
    <property type="project" value="UniProtKB-UniRule"/>
</dbReference>
<dbReference type="AlphaFoldDB" id="A0A7Y0Y4Y6"/>
<evidence type="ECO:0000256" key="5">
    <source>
        <dbReference type="ARBA" id="ARBA00022692"/>
    </source>
</evidence>
<dbReference type="InterPro" id="IPR005837">
    <property type="entry name" value="FliP"/>
</dbReference>
<dbReference type="InterPro" id="IPR005838">
    <property type="entry name" value="T3SS_IM_P"/>
</dbReference>
<dbReference type="GO" id="GO:0005886">
    <property type="term" value="C:plasma membrane"/>
    <property type="evidence" value="ECO:0007669"/>
    <property type="project" value="UniProtKB-SubCell"/>
</dbReference>
<evidence type="ECO:0000256" key="10">
    <source>
        <dbReference type="ARBA" id="ARBA00023143"/>
    </source>
</evidence>
<feature type="transmembrane region" description="Helical" evidence="12">
    <location>
        <begin position="342"/>
        <end position="365"/>
    </location>
</feature>
<evidence type="ECO:0000256" key="2">
    <source>
        <dbReference type="ARBA" id="ARBA00021714"/>
    </source>
</evidence>
<keyword evidence="5 12" id="KW-0812">Transmembrane</keyword>
<gene>
    <name evidence="12 14" type="primary">fliP</name>
    <name evidence="14" type="ORF">HHJ78_09980</name>
</gene>
<comment type="similarity">
    <text evidence="1 12">Belongs to the FliP/MopC/SpaP family.</text>
</comment>
<evidence type="ECO:0000313" key="14">
    <source>
        <dbReference type="EMBL" id="NMW65825.1"/>
    </source>
</evidence>
<evidence type="ECO:0000256" key="13">
    <source>
        <dbReference type="SAM" id="MobiDB-lite"/>
    </source>
</evidence>
<keyword evidence="7 12" id="KW-0653">Protein transport</keyword>
<protein>
    <recommendedName>
        <fullName evidence="2 12">Flagellar biosynthetic protein FliP</fullName>
    </recommendedName>
</protein>